<sequence>MHEEYDSSISLSSSHPGLPAREETRSSELSHLDQPSLVDDMKRRKDPLEGGDMMVVASFGRILPPELLNRFAHNRRLNVHPSLLPKLRGASPIQMAIYEGHARTGVSIIGVEEKVDAGAIWAQDPIGVYSDDTFLKLRAKLGALGGRLLVDVLRKMLINQAVSHPQGSGATYAPKITDSLSKVNWNTMTATQVSRIWRAIGHAHPPKSTFLSKNGQYKTFRMIGVQEVQNPVADLKKPGSATFVKKTAMYHVRCAEGTEIGFKIAHTEGAAMAGVKQWRNGLPKAVMRFGKSSPSETDYEPQEYDIIHPHRAGPSPFYTQAVPL</sequence>
<dbReference type="InterPro" id="IPR002376">
    <property type="entry name" value="Formyl_transf_N"/>
</dbReference>
<dbReference type="HOGENOM" id="CLU_033347_0_3_1"/>
<dbReference type="STRING" id="1858805.M5G8M2"/>
<feature type="compositionally biased region" description="Basic and acidic residues" evidence="1">
    <location>
        <begin position="20"/>
        <end position="31"/>
    </location>
</feature>
<dbReference type="AlphaFoldDB" id="M5G8M2"/>
<gene>
    <name evidence="3" type="ORF">DACRYDRAFT_78915</name>
</gene>
<dbReference type="SUPFAM" id="SSF53328">
    <property type="entry name" value="Formyltransferase"/>
    <property type="match status" value="1"/>
</dbReference>
<evidence type="ECO:0000256" key="1">
    <source>
        <dbReference type="SAM" id="MobiDB-lite"/>
    </source>
</evidence>
<organism evidence="3 4">
    <name type="scientific">Dacryopinax primogenitus (strain DJM 731)</name>
    <name type="common">Brown rot fungus</name>
    <dbReference type="NCBI Taxonomy" id="1858805"/>
    <lineage>
        <taxon>Eukaryota</taxon>
        <taxon>Fungi</taxon>
        <taxon>Dikarya</taxon>
        <taxon>Basidiomycota</taxon>
        <taxon>Agaricomycotina</taxon>
        <taxon>Dacrymycetes</taxon>
        <taxon>Dacrymycetales</taxon>
        <taxon>Dacrymycetaceae</taxon>
        <taxon>Dacryopinax</taxon>
    </lineage>
</organism>
<dbReference type="GO" id="GO:0005739">
    <property type="term" value="C:mitochondrion"/>
    <property type="evidence" value="ECO:0007669"/>
    <property type="project" value="TreeGrafter"/>
</dbReference>
<evidence type="ECO:0000313" key="4">
    <source>
        <dbReference type="Proteomes" id="UP000030653"/>
    </source>
</evidence>
<protein>
    <submittedName>
        <fullName evidence="3">Formyltransferase</fullName>
    </submittedName>
</protein>
<feature type="domain" description="Formyl transferase N-terminal" evidence="2">
    <location>
        <begin position="50"/>
        <end position="153"/>
    </location>
</feature>
<dbReference type="GeneID" id="63691426"/>
<dbReference type="Gene3D" id="3.40.50.12230">
    <property type="match status" value="1"/>
</dbReference>
<name>M5G8M2_DACPD</name>
<dbReference type="OrthoDB" id="10268103at2759"/>
<dbReference type="GO" id="GO:0004479">
    <property type="term" value="F:methionyl-tRNA formyltransferase activity"/>
    <property type="evidence" value="ECO:0007669"/>
    <property type="project" value="TreeGrafter"/>
</dbReference>
<dbReference type="PANTHER" id="PTHR11138">
    <property type="entry name" value="METHIONYL-TRNA FORMYLTRANSFERASE"/>
    <property type="match status" value="1"/>
</dbReference>
<dbReference type="InterPro" id="IPR036477">
    <property type="entry name" value="Formyl_transf_N_sf"/>
</dbReference>
<dbReference type="Proteomes" id="UP000030653">
    <property type="component" value="Unassembled WGS sequence"/>
</dbReference>
<dbReference type="RefSeq" id="XP_040629079.1">
    <property type="nucleotide sequence ID" value="XM_040776364.1"/>
</dbReference>
<dbReference type="Pfam" id="PF00551">
    <property type="entry name" value="Formyl_trans_N"/>
    <property type="match status" value="1"/>
</dbReference>
<proteinExistence type="predicted"/>
<keyword evidence="4" id="KW-1185">Reference proteome</keyword>
<reference evidence="3 4" key="1">
    <citation type="journal article" date="2012" name="Science">
        <title>The Paleozoic origin of enzymatic lignin decomposition reconstructed from 31 fungal genomes.</title>
        <authorList>
            <person name="Floudas D."/>
            <person name="Binder M."/>
            <person name="Riley R."/>
            <person name="Barry K."/>
            <person name="Blanchette R.A."/>
            <person name="Henrissat B."/>
            <person name="Martinez A.T."/>
            <person name="Otillar R."/>
            <person name="Spatafora J.W."/>
            <person name="Yadav J.S."/>
            <person name="Aerts A."/>
            <person name="Benoit I."/>
            <person name="Boyd A."/>
            <person name="Carlson A."/>
            <person name="Copeland A."/>
            <person name="Coutinho P.M."/>
            <person name="de Vries R.P."/>
            <person name="Ferreira P."/>
            <person name="Findley K."/>
            <person name="Foster B."/>
            <person name="Gaskell J."/>
            <person name="Glotzer D."/>
            <person name="Gorecki P."/>
            <person name="Heitman J."/>
            <person name="Hesse C."/>
            <person name="Hori C."/>
            <person name="Igarashi K."/>
            <person name="Jurgens J.A."/>
            <person name="Kallen N."/>
            <person name="Kersten P."/>
            <person name="Kohler A."/>
            <person name="Kuees U."/>
            <person name="Kumar T.K.A."/>
            <person name="Kuo A."/>
            <person name="LaButti K."/>
            <person name="Larrondo L.F."/>
            <person name="Lindquist E."/>
            <person name="Ling A."/>
            <person name="Lombard V."/>
            <person name="Lucas S."/>
            <person name="Lundell T."/>
            <person name="Martin R."/>
            <person name="McLaughlin D.J."/>
            <person name="Morgenstern I."/>
            <person name="Morin E."/>
            <person name="Murat C."/>
            <person name="Nagy L.G."/>
            <person name="Nolan M."/>
            <person name="Ohm R.A."/>
            <person name="Patyshakuliyeva A."/>
            <person name="Rokas A."/>
            <person name="Ruiz-Duenas F.J."/>
            <person name="Sabat G."/>
            <person name="Salamov A."/>
            <person name="Samejima M."/>
            <person name="Schmutz J."/>
            <person name="Slot J.C."/>
            <person name="St John F."/>
            <person name="Stenlid J."/>
            <person name="Sun H."/>
            <person name="Sun S."/>
            <person name="Syed K."/>
            <person name="Tsang A."/>
            <person name="Wiebenga A."/>
            <person name="Young D."/>
            <person name="Pisabarro A."/>
            <person name="Eastwood D.C."/>
            <person name="Martin F."/>
            <person name="Cullen D."/>
            <person name="Grigoriev I.V."/>
            <person name="Hibbett D.S."/>
        </authorList>
    </citation>
    <scope>NUCLEOTIDE SEQUENCE [LARGE SCALE GENOMIC DNA]</scope>
    <source>
        <strain evidence="3 4">DJM-731 SS1</strain>
    </source>
</reference>
<feature type="region of interest" description="Disordered" evidence="1">
    <location>
        <begin position="1"/>
        <end position="45"/>
    </location>
</feature>
<dbReference type="EMBL" id="JH795862">
    <property type="protein sequence ID" value="EJU02182.1"/>
    <property type="molecule type" value="Genomic_DNA"/>
</dbReference>
<evidence type="ECO:0000313" key="3">
    <source>
        <dbReference type="EMBL" id="EJU02182.1"/>
    </source>
</evidence>
<accession>M5G8M2</accession>
<keyword evidence="3" id="KW-0808">Transferase</keyword>
<evidence type="ECO:0000259" key="2">
    <source>
        <dbReference type="Pfam" id="PF00551"/>
    </source>
</evidence>
<dbReference type="PANTHER" id="PTHR11138:SF5">
    <property type="entry name" value="METHIONYL-TRNA FORMYLTRANSFERASE, MITOCHONDRIAL"/>
    <property type="match status" value="1"/>
</dbReference>